<reference evidence="3" key="1">
    <citation type="submission" date="2016-06" db="UniProtKB">
        <authorList>
            <consortium name="WormBaseParasite"/>
        </authorList>
    </citation>
    <scope>IDENTIFICATION</scope>
</reference>
<protein>
    <submittedName>
        <fullName evidence="1 3">Uncharacterized protein</fullName>
    </submittedName>
</protein>
<name>A0A183T7Z8_SCHSO</name>
<gene>
    <name evidence="1" type="ORF">SSLN_LOCUS12595</name>
</gene>
<keyword evidence="2" id="KW-1185">Reference proteome</keyword>
<dbReference type="EMBL" id="UYSU01037386">
    <property type="protein sequence ID" value="VDL98980.1"/>
    <property type="molecule type" value="Genomic_DNA"/>
</dbReference>
<evidence type="ECO:0000313" key="3">
    <source>
        <dbReference type="WBParaSite" id="SSLN_0001307401-mRNA-1"/>
    </source>
</evidence>
<sequence>MKLTHHVREPIITAEFPHEFPQSFAIHRVKSFRQIQEGIVKNATGEDLPGDVEQRDASLINTELPVPLPFVEMDDGRVFELVRNLPLAPHLLEECCEVCHQPGPTVLVDIWLDCVGSRCFTAGNLLHGPDGFW</sequence>
<dbReference type="WBParaSite" id="SSLN_0001307401-mRNA-1">
    <property type="protein sequence ID" value="SSLN_0001307401-mRNA-1"/>
    <property type="gene ID" value="SSLN_0001307401"/>
</dbReference>
<proteinExistence type="predicted"/>
<dbReference type="Proteomes" id="UP000275846">
    <property type="component" value="Unassembled WGS sequence"/>
</dbReference>
<evidence type="ECO:0000313" key="2">
    <source>
        <dbReference type="Proteomes" id="UP000275846"/>
    </source>
</evidence>
<organism evidence="3">
    <name type="scientific">Schistocephalus solidus</name>
    <name type="common">Tapeworm</name>
    <dbReference type="NCBI Taxonomy" id="70667"/>
    <lineage>
        <taxon>Eukaryota</taxon>
        <taxon>Metazoa</taxon>
        <taxon>Spiralia</taxon>
        <taxon>Lophotrochozoa</taxon>
        <taxon>Platyhelminthes</taxon>
        <taxon>Cestoda</taxon>
        <taxon>Eucestoda</taxon>
        <taxon>Diphyllobothriidea</taxon>
        <taxon>Diphyllobothriidae</taxon>
        <taxon>Schistocephalus</taxon>
    </lineage>
</organism>
<reference evidence="1 2" key="2">
    <citation type="submission" date="2018-11" db="EMBL/GenBank/DDBJ databases">
        <authorList>
            <consortium name="Pathogen Informatics"/>
        </authorList>
    </citation>
    <scope>NUCLEOTIDE SEQUENCE [LARGE SCALE GENOMIC DNA]</scope>
    <source>
        <strain evidence="1 2">NST_G2</strain>
    </source>
</reference>
<accession>A0A183T7Z8</accession>
<dbReference type="OrthoDB" id="247006at2759"/>
<evidence type="ECO:0000313" key="1">
    <source>
        <dbReference type="EMBL" id="VDL98980.1"/>
    </source>
</evidence>
<dbReference type="AlphaFoldDB" id="A0A183T7Z8"/>